<sequence>MWCADESPLSRDARCFAGVWRRHRAHGLCERANAVLTEDVGLGGRWCHGNVANANVLRNPHYRSHSHRSMPQIGSVGGWGAPSDERQPFLLRPPPHARADVDLISGDEWHGGPSGGTRDDLELGT</sequence>
<evidence type="ECO:0000313" key="3">
    <source>
        <dbReference type="Proteomes" id="UP000824540"/>
    </source>
</evidence>
<evidence type="ECO:0000313" key="2">
    <source>
        <dbReference type="EMBL" id="KAG9334778.1"/>
    </source>
</evidence>
<accession>A0A8T2NAH2</accession>
<feature type="region of interest" description="Disordered" evidence="1">
    <location>
        <begin position="62"/>
        <end position="125"/>
    </location>
</feature>
<comment type="caution">
    <text evidence="2">The sequence shown here is derived from an EMBL/GenBank/DDBJ whole genome shotgun (WGS) entry which is preliminary data.</text>
</comment>
<proteinExistence type="predicted"/>
<gene>
    <name evidence="2" type="ORF">JZ751_006527</name>
</gene>
<dbReference type="Proteomes" id="UP000824540">
    <property type="component" value="Unassembled WGS sequence"/>
</dbReference>
<evidence type="ECO:0000256" key="1">
    <source>
        <dbReference type="SAM" id="MobiDB-lite"/>
    </source>
</evidence>
<dbReference type="AlphaFoldDB" id="A0A8T2NAH2"/>
<name>A0A8T2NAH2_9TELE</name>
<reference evidence="2" key="1">
    <citation type="thesis" date="2021" institute="BYU ScholarsArchive" country="Provo, UT, USA">
        <title>Applications of and Algorithms for Genome Assembly and Genomic Analyses with an Emphasis on Marine Teleosts.</title>
        <authorList>
            <person name="Pickett B.D."/>
        </authorList>
    </citation>
    <scope>NUCLEOTIDE SEQUENCE</scope>
    <source>
        <strain evidence="2">HI-2016</strain>
    </source>
</reference>
<protein>
    <submittedName>
        <fullName evidence="2">Uncharacterized protein</fullName>
    </submittedName>
</protein>
<keyword evidence="3" id="KW-1185">Reference proteome</keyword>
<dbReference type="EMBL" id="JAFBMS010000139">
    <property type="protein sequence ID" value="KAG9334778.1"/>
    <property type="molecule type" value="Genomic_DNA"/>
</dbReference>
<organism evidence="2 3">
    <name type="scientific">Albula glossodonta</name>
    <name type="common">roundjaw bonefish</name>
    <dbReference type="NCBI Taxonomy" id="121402"/>
    <lineage>
        <taxon>Eukaryota</taxon>
        <taxon>Metazoa</taxon>
        <taxon>Chordata</taxon>
        <taxon>Craniata</taxon>
        <taxon>Vertebrata</taxon>
        <taxon>Euteleostomi</taxon>
        <taxon>Actinopterygii</taxon>
        <taxon>Neopterygii</taxon>
        <taxon>Teleostei</taxon>
        <taxon>Albuliformes</taxon>
        <taxon>Albulidae</taxon>
        <taxon>Albula</taxon>
    </lineage>
</organism>